<dbReference type="PANTHER" id="PTHR37946">
    <property type="entry name" value="SLL1969 PROTEIN"/>
    <property type="match status" value="1"/>
</dbReference>
<proteinExistence type="predicted"/>
<gene>
    <name evidence="1" type="ORF">FPZ22_10035</name>
</gene>
<dbReference type="AlphaFoldDB" id="A0A518N5I9"/>
<evidence type="ECO:0000313" key="1">
    <source>
        <dbReference type="EMBL" id="QDW67181.1"/>
    </source>
</evidence>
<reference evidence="1 2" key="1">
    <citation type="submission" date="2019-07" db="EMBL/GenBank/DDBJ databases">
        <title>Full genome sequence of Luteimonas sp. Gr-4.</title>
        <authorList>
            <person name="Im W.-T."/>
        </authorList>
    </citation>
    <scope>NUCLEOTIDE SEQUENCE [LARGE SCALE GENOMIC DNA]</scope>
    <source>
        <strain evidence="1 2">Gr-4</strain>
    </source>
</reference>
<keyword evidence="2" id="KW-1185">Reference proteome</keyword>
<accession>A0A518N5I9</accession>
<dbReference type="SUPFAM" id="SSF53474">
    <property type="entry name" value="alpha/beta-Hydrolases"/>
    <property type="match status" value="1"/>
</dbReference>
<dbReference type="PANTHER" id="PTHR37946:SF1">
    <property type="entry name" value="SLL1969 PROTEIN"/>
    <property type="match status" value="1"/>
</dbReference>
<dbReference type="RefSeq" id="WP_144892629.1">
    <property type="nucleotide sequence ID" value="NZ_CP042218.1"/>
</dbReference>
<protein>
    <submittedName>
        <fullName evidence="1">Alpha/beta hydrolase</fullName>
    </submittedName>
</protein>
<dbReference type="Gene3D" id="3.40.50.1820">
    <property type="entry name" value="alpha/beta hydrolase"/>
    <property type="match status" value="1"/>
</dbReference>
<dbReference type="KEGG" id="lug:FPZ22_10035"/>
<keyword evidence="1" id="KW-0378">Hydrolase</keyword>
<sequence>MSVRSSVAGRVLLLHGLWMPPLAMRRFAAGLRARGWSTGIVGYRSIVGSTDAAVRGIRDRLRNGPPTHLVGHSLGGLMALEALRAEPSLPVARVACLGTPLCGSGVAKVMSRRALTTLYLGRSAALLRAGCVVMPPGVDVGMVAGRRPRGLGALVARFEGPHDGTVEVEETRAPGLADHIVIDASHSGLLFSDEAVRQVAGFLAQGRFPR</sequence>
<name>A0A518N5I9_9GAMM</name>
<dbReference type="Proteomes" id="UP000316584">
    <property type="component" value="Chromosome"/>
</dbReference>
<dbReference type="GO" id="GO:0016787">
    <property type="term" value="F:hydrolase activity"/>
    <property type="evidence" value="ECO:0007669"/>
    <property type="project" value="UniProtKB-KW"/>
</dbReference>
<dbReference type="InterPro" id="IPR029058">
    <property type="entry name" value="AB_hydrolase_fold"/>
</dbReference>
<dbReference type="EMBL" id="CP042218">
    <property type="protein sequence ID" value="QDW67181.1"/>
    <property type="molecule type" value="Genomic_DNA"/>
</dbReference>
<dbReference type="OrthoDB" id="556502at2"/>
<evidence type="ECO:0000313" key="2">
    <source>
        <dbReference type="Proteomes" id="UP000316584"/>
    </source>
</evidence>
<organism evidence="1 2">
    <name type="scientific">Luteimonas granuli</name>
    <dbReference type="NCBI Taxonomy" id="1176533"/>
    <lineage>
        <taxon>Bacteria</taxon>
        <taxon>Pseudomonadati</taxon>
        <taxon>Pseudomonadota</taxon>
        <taxon>Gammaproteobacteria</taxon>
        <taxon>Lysobacterales</taxon>
        <taxon>Lysobacteraceae</taxon>
        <taxon>Luteimonas</taxon>
    </lineage>
</organism>